<evidence type="ECO:0008006" key="3">
    <source>
        <dbReference type="Google" id="ProtNLM"/>
    </source>
</evidence>
<protein>
    <recommendedName>
        <fullName evidence="3">PhoD-like phosphatase metallophosphatase domain-containing protein</fullName>
    </recommendedName>
</protein>
<dbReference type="RefSeq" id="WP_126865323.1">
    <property type="nucleotide sequence ID" value="NZ_JAUSTX010000002.1"/>
</dbReference>
<sequence>MKLPVVLAGPFLRRTEFDRVYVWIACSEEYEISAELYQINKNAAFAYDPEQIKTSVKTVRLGEKLFISIVKLEPISESFPIDQLLGYNIRFTRNRISFDLGSLGVLSPGVPDSIVYGNLKYPTFYISERPESKLFYGSCRKLHGTGGDSLAGADILLEKSFLDLDERPEALFLMGDQIYADDAAGPLMPFLMKLGETVTGRKEDLAKVEPGLSKERYKPSLDKIYGRKKVAAELCKFSSRKAANHLLRFGEYAAMYLLSFNPELWKLAENEHGIKSFEEEHEENAICIAEEEKMDDVRLAYHKQLKDIKRFAASLPRVRRLLANIPSYMIFDDHDITDDWNFSYEWRENVWNAPLGRHVIANGLSAYWAFQGWGNNPDSFDDDFSGAIGAHLNSLSGKKNISRNWEKKMWNFNNWHFTVPTYPTAVFLDTRTQRAYRSGDGKLVDQGPQLINELGWLQTRYSLIQSGWEAGDPLIVVSPAPLYGIGKFESMIRKAANPLKLTGFPAGTALDMESWRYNGRGFESFHEWVMDTDPEYCLILSGDSHFAFSLKADVSYLNGDKKTLYQFTSSPMKNKSFTDVSSQLLKTMLHMHSLKNTRKKGNRDKKNTFHIELDYDFAHETVAKETIHYNSLQNGPIIEAENNLGLLSVLPGKIDNALVTPNGEKSLYLPFPD</sequence>
<dbReference type="EMBL" id="RYZZ01000017">
    <property type="protein sequence ID" value="RUQ28216.1"/>
    <property type="molecule type" value="Genomic_DNA"/>
</dbReference>
<dbReference type="InterPro" id="IPR029052">
    <property type="entry name" value="Metallo-depent_PP-like"/>
</dbReference>
<evidence type="ECO:0000313" key="1">
    <source>
        <dbReference type="EMBL" id="RUQ28216.1"/>
    </source>
</evidence>
<gene>
    <name evidence="1" type="ORF">ELQ35_13350</name>
</gene>
<dbReference type="Proteomes" id="UP000267430">
    <property type="component" value="Unassembled WGS sequence"/>
</dbReference>
<dbReference type="OrthoDB" id="9795624at2"/>
<dbReference type="Gene3D" id="3.60.21.70">
    <property type="entry name" value="PhoD-like phosphatase"/>
    <property type="match status" value="1"/>
</dbReference>
<organism evidence="1 2">
    <name type="scientific">Peribacillus cavernae</name>
    <dbReference type="NCBI Taxonomy" id="1674310"/>
    <lineage>
        <taxon>Bacteria</taxon>
        <taxon>Bacillati</taxon>
        <taxon>Bacillota</taxon>
        <taxon>Bacilli</taxon>
        <taxon>Bacillales</taxon>
        <taxon>Bacillaceae</taxon>
        <taxon>Peribacillus</taxon>
    </lineage>
</organism>
<accession>A0A433HIF8</accession>
<comment type="caution">
    <text evidence="1">The sequence shown here is derived from an EMBL/GenBank/DDBJ whole genome shotgun (WGS) entry which is preliminary data.</text>
</comment>
<dbReference type="PANTHER" id="PTHR37031">
    <property type="entry name" value="METALLOPHOSPHATASE BINDING DOMAIN PROTEIN"/>
    <property type="match status" value="1"/>
</dbReference>
<name>A0A433HIF8_9BACI</name>
<proteinExistence type="predicted"/>
<evidence type="ECO:0000313" key="2">
    <source>
        <dbReference type="Proteomes" id="UP000267430"/>
    </source>
</evidence>
<dbReference type="InterPro" id="IPR038607">
    <property type="entry name" value="PhoD-like_sf"/>
</dbReference>
<dbReference type="AlphaFoldDB" id="A0A433HIF8"/>
<keyword evidence="2" id="KW-1185">Reference proteome</keyword>
<reference evidence="1 2" key="1">
    <citation type="submission" date="2018-12" db="EMBL/GenBank/DDBJ databases">
        <title>Bacillus chawlae sp. nov., Bacillus glennii sp. nov., and Bacillus saganii sp. nov. Isolated from the Vehicle Assembly Building at Kennedy Space Center where the Viking Spacecraft were Assembled.</title>
        <authorList>
            <person name="Seuylemezian A."/>
            <person name="Vaishampayan P."/>
        </authorList>
    </citation>
    <scope>NUCLEOTIDE SEQUENCE [LARGE SCALE GENOMIC DNA]</scope>
    <source>
        <strain evidence="1 2">L5</strain>
    </source>
</reference>
<dbReference type="SUPFAM" id="SSF56300">
    <property type="entry name" value="Metallo-dependent phosphatases"/>
    <property type="match status" value="1"/>
</dbReference>
<dbReference type="PANTHER" id="PTHR37031:SF2">
    <property type="entry name" value="PHOD-LIKE PHOSPHATASE METALLOPHOSPHATASE DOMAIN-CONTAINING PROTEIN"/>
    <property type="match status" value="1"/>
</dbReference>